<sequence length="232" mass="24713">MPVEGDWTGPLVRLSIRRSLRAELAGVYVTGPLPPGGAVLAPNHQSWWDGYLLGELAWQCGADLRVMMTERQLGRFPFLRRVGAIGTGEVRAAVRHARRGGWTVLFPEGALQPPGPLGALHPGAAWVARQAGVPLIPVGLRVLVRGAQKPEAFVRFAPPMPPADLAGALRAAVARLDADLHAADPDLPPAGYLRWVRGASSVHDRPGLPTRLLARLTTLQGASLPAPKGPLR</sequence>
<protein>
    <recommendedName>
        <fullName evidence="3">Phospholipid/glycerol acyltransferase domain-containing protein</fullName>
    </recommendedName>
</protein>
<gene>
    <name evidence="4" type="ordered locus">DR_0090</name>
</gene>
<dbReference type="Proteomes" id="UP000002524">
    <property type="component" value="Chromosome 1"/>
</dbReference>
<name>Q9RY60_DEIRA</name>
<evidence type="ECO:0000313" key="5">
    <source>
        <dbReference type="Proteomes" id="UP000002524"/>
    </source>
</evidence>
<dbReference type="EnsemblBacteria" id="AAF09683">
    <property type="protein sequence ID" value="AAF09683"/>
    <property type="gene ID" value="DR_0090"/>
</dbReference>
<dbReference type="GeneID" id="69516321"/>
<dbReference type="AlphaFoldDB" id="Q9RY60"/>
<dbReference type="GO" id="GO:0003841">
    <property type="term" value="F:1-acylglycerol-3-phosphate O-acyltransferase activity"/>
    <property type="evidence" value="ECO:0000318"/>
    <property type="project" value="GO_Central"/>
</dbReference>
<dbReference type="PANTHER" id="PTHR10434">
    <property type="entry name" value="1-ACYL-SN-GLYCEROL-3-PHOSPHATE ACYLTRANSFERASE"/>
    <property type="match status" value="1"/>
</dbReference>
<keyword evidence="5" id="KW-1185">Reference proteome</keyword>
<dbReference type="GO" id="GO:0006654">
    <property type="term" value="P:phosphatidic acid biosynthetic process"/>
    <property type="evidence" value="ECO:0000318"/>
    <property type="project" value="GO_Central"/>
</dbReference>
<evidence type="ECO:0000259" key="3">
    <source>
        <dbReference type="SMART" id="SM00563"/>
    </source>
</evidence>
<keyword evidence="2" id="KW-0012">Acyltransferase</keyword>
<dbReference type="SMART" id="SM00563">
    <property type="entry name" value="PlsC"/>
    <property type="match status" value="1"/>
</dbReference>
<dbReference type="PIR" id="B75561">
    <property type="entry name" value="B75561"/>
</dbReference>
<evidence type="ECO:0000256" key="1">
    <source>
        <dbReference type="ARBA" id="ARBA00022679"/>
    </source>
</evidence>
<dbReference type="PATRIC" id="fig|243230.17.peg.254"/>
<dbReference type="OrthoDB" id="152799at2"/>
<dbReference type="InterPro" id="IPR002123">
    <property type="entry name" value="Plipid/glycerol_acylTrfase"/>
</dbReference>
<dbReference type="Pfam" id="PF01553">
    <property type="entry name" value="Acyltransferase"/>
    <property type="match status" value="1"/>
</dbReference>
<dbReference type="CDD" id="cd07989">
    <property type="entry name" value="LPLAT_AGPAT-like"/>
    <property type="match status" value="1"/>
</dbReference>
<keyword evidence="1" id="KW-0808">Transferase</keyword>
<dbReference type="HOGENOM" id="CLU_097817_0_0_0"/>
<dbReference type="PaxDb" id="243230-DR_0090"/>
<evidence type="ECO:0000256" key="2">
    <source>
        <dbReference type="ARBA" id="ARBA00023315"/>
    </source>
</evidence>
<evidence type="ECO:0000313" key="4">
    <source>
        <dbReference type="EMBL" id="AAF09683.1"/>
    </source>
</evidence>
<reference evidence="4 5" key="1">
    <citation type="journal article" date="1999" name="Science">
        <title>Genome sequence of the radioresistant bacterium Deinococcus radiodurans R1.</title>
        <authorList>
            <person name="White O."/>
            <person name="Eisen J.A."/>
            <person name="Heidelberg J.F."/>
            <person name="Hickey E.K."/>
            <person name="Peterson J.D."/>
            <person name="Dodson R.J."/>
            <person name="Haft D.H."/>
            <person name="Gwinn M.L."/>
            <person name="Nelson W.C."/>
            <person name="Richardson D.L."/>
            <person name="Moffat K.S."/>
            <person name="Qin H."/>
            <person name="Jiang L."/>
            <person name="Pamphile W."/>
            <person name="Crosby M."/>
            <person name="Shen M."/>
            <person name="Vamathevan J.J."/>
            <person name="Lam P."/>
            <person name="McDonald L."/>
            <person name="Utterback T."/>
            <person name="Zalewski C."/>
            <person name="Makarova K.S."/>
            <person name="Aravind L."/>
            <person name="Daly M.J."/>
            <person name="Minton K.W."/>
            <person name="Fleischmann R.D."/>
            <person name="Ketchum K.A."/>
            <person name="Nelson K.E."/>
            <person name="Salzberg S."/>
            <person name="Smith H.O."/>
            <person name="Venter J.C."/>
            <person name="Fraser C.M."/>
        </authorList>
    </citation>
    <scope>NUCLEOTIDE SEQUENCE [LARGE SCALE GENOMIC DNA]</scope>
    <source>
        <strain evidence="5">ATCC 13939 / DSM 20539 / JCM 16871 / LMG 4051 / NBRC 15346 / NCIMB 9279 / R1 / VKM B-1422</strain>
    </source>
</reference>
<organism evidence="4 5">
    <name type="scientific">Deinococcus radiodurans (strain ATCC 13939 / DSM 20539 / JCM 16871 / CCUG 27074 / LMG 4051 / NBRC 15346 / NCIMB 9279 / VKM B-1422 / R1)</name>
    <dbReference type="NCBI Taxonomy" id="243230"/>
    <lineage>
        <taxon>Bacteria</taxon>
        <taxon>Thermotogati</taxon>
        <taxon>Deinococcota</taxon>
        <taxon>Deinococci</taxon>
        <taxon>Deinococcales</taxon>
        <taxon>Deinococcaceae</taxon>
        <taxon>Deinococcus</taxon>
    </lineage>
</organism>
<proteinExistence type="predicted"/>
<dbReference type="KEGG" id="dra:DR_0090"/>
<dbReference type="InParanoid" id="Q9RY60"/>
<feature type="domain" description="Phospholipid/glycerol acyltransferase" evidence="3">
    <location>
        <begin position="38"/>
        <end position="143"/>
    </location>
</feature>
<dbReference type="eggNOG" id="COG0204">
    <property type="taxonomic scope" value="Bacteria"/>
</dbReference>
<dbReference type="SUPFAM" id="SSF69593">
    <property type="entry name" value="Glycerol-3-phosphate (1)-acyltransferase"/>
    <property type="match status" value="1"/>
</dbReference>
<accession>Q9RY60</accession>
<dbReference type="PANTHER" id="PTHR10434:SF9">
    <property type="entry name" value="PHOSPHOLIPID_GLYCEROL ACYLTRANSFERASE DOMAIN-CONTAINING PROTEIN"/>
    <property type="match status" value="1"/>
</dbReference>
<dbReference type="STRING" id="243230.DR_0090"/>
<dbReference type="RefSeq" id="WP_010886738.1">
    <property type="nucleotide sequence ID" value="NC_001263.1"/>
</dbReference>
<dbReference type="EMBL" id="AE000513">
    <property type="protein sequence ID" value="AAF09683.1"/>
    <property type="molecule type" value="Genomic_DNA"/>
</dbReference>